<keyword evidence="2" id="KW-1185">Reference proteome</keyword>
<protein>
    <submittedName>
        <fullName evidence="1">Uncharacterized protein</fullName>
    </submittedName>
</protein>
<name>A0A511V8G1_9BACL</name>
<gene>
    <name evidence="1" type="ORF">ADA01nite_16480</name>
</gene>
<evidence type="ECO:0000313" key="2">
    <source>
        <dbReference type="Proteomes" id="UP000321157"/>
    </source>
</evidence>
<sequence>MQEMYVKVSECSRVIRGYVVAKKEQQYLLLIPCGLLEVKGSLCHIYEQDQTHLCPACPESHRQRD</sequence>
<organism evidence="1 2">
    <name type="scientific">Aneurinibacillus danicus</name>
    <dbReference type="NCBI Taxonomy" id="267746"/>
    <lineage>
        <taxon>Bacteria</taxon>
        <taxon>Bacillati</taxon>
        <taxon>Bacillota</taxon>
        <taxon>Bacilli</taxon>
        <taxon>Bacillales</taxon>
        <taxon>Paenibacillaceae</taxon>
        <taxon>Aneurinibacillus group</taxon>
        <taxon>Aneurinibacillus</taxon>
    </lineage>
</organism>
<reference evidence="1 2" key="1">
    <citation type="submission" date="2019-07" db="EMBL/GenBank/DDBJ databases">
        <title>Whole genome shotgun sequence of Aneurinibacillus danicus NBRC 102444.</title>
        <authorList>
            <person name="Hosoyama A."/>
            <person name="Uohara A."/>
            <person name="Ohji S."/>
            <person name="Ichikawa N."/>
        </authorList>
    </citation>
    <scope>NUCLEOTIDE SEQUENCE [LARGE SCALE GENOMIC DNA]</scope>
    <source>
        <strain evidence="1 2">NBRC 102444</strain>
    </source>
</reference>
<dbReference type="AlphaFoldDB" id="A0A511V8G1"/>
<proteinExistence type="predicted"/>
<dbReference type="EMBL" id="BJXX01000068">
    <property type="protein sequence ID" value="GEN34188.1"/>
    <property type="molecule type" value="Genomic_DNA"/>
</dbReference>
<accession>A0A511V8G1</accession>
<comment type="caution">
    <text evidence="1">The sequence shown here is derived from an EMBL/GenBank/DDBJ whole genome shotgun (WGS) entry which is preliminary data.</text>
</comment>
<evidence type="ECO:0000313" key="1">
    <source>
        <dbReference type="EMBL" id="GEN34188.1"/>
    </source>
</evidence>
<dbReference type="Proteomes" id="UP000321157">
    <property type="component" value="Unassembled WGS sequence"/>
</dbReference>